<dbReference type="AlphaFoldDB" id="A0A7R9JPZ9"/>
<reference evidence="1" key="1">
    <citation type="submission" date="2020-11" db="EMBL/GenBank/DDBJ databases">
        <authorList>
            <person name="Tran Van P."/>
        </authorList>
    </citation>
    <scope>NUCLEOTIDE SEQUENCE</scope>
</reference>
<organism evidence="1">
    <name type="scientific">Timema genevievae</name>
    <name type="common">Walking stick</name>
    <dbReference type="NCBI Taxonomy" id="629358"/>
    <lineage>
        <taxon>Eukaryota</taxon>
        <taxon>Metazoa</taxon>
        <taxon>Ecdysozoa</taxon>
        <taxon>Arthropoda</taxon>
        <taxon>Hexapoda</taxon>
        <taxon>Insecta</taxon>
        <taxon>Pterygota</taxon>
        <taxon>Neoptera</taxon>
        <taxon>Polyneoptera</taxon>
        <taxon>Phasmatodea</taxon>
        <taxon>Timematodea</taxon>
        <taxon>Timematoidea</taxon>
        <taxon>Timematidae</taxon>
        <taxon>Timema</taxon>
    </lineage>
</organism>
<gene>
    <name evidence="1" type="ORF">TGEB3V08_LOCUS1315</name>
</gene>
<name>A0A7R9JPZ9_TIMGE</name>
<sequence length="84" mass="9639">MLLPQKGPTMNYLSYWKKVAHQGVVDTLGLPSAIRFERETTMPGLVQWEERDLPIGMWECREPPRGWVAAKDKGSDWKYDCVGS</sequence>
<protein>
    <submittedName>
        <fullName evidence="1">Uncharacterized protein</fullName>
    </submittedName>
</protein>
<proteinExistence type="predicted"/>
<evidence type="ECO:0000313" key="1">
    <source>
        <dbReference type="EMBL" id="CAD7587089.1"/>
    </source>
</evidence>
<dbReference type="EMBL" id="OE839398">
    <property type="protein sequence ID" value="CAD7587089.1"/>
    <property type="molecule type" value="Genomic_DNA"/>
</dbReference>
<accession>A0A7R9JPZ9</accession>